<feature type="binding site" evidence="5">
    <location>
        <position position="356"/>
    </location>
    <ligand>
        <name>Zn(2+)</name>
        <dbReference type="ChEBI" id="CHEBI:29105"/>
    </ligand>
</feature>
<dbReference type="GO" id="GO:0006400">
    <property type="term" value="P:tRNA modification"/>
    <property type="evidence" value="ECO:0007669"/>
    <property type="project" value="InterPro"/>
</dbReference>
<dbReference type="SUPFAM" id="SSF51713">
    <property type="entry name" value="tRNA-guanine transglycosylase"/>
    <property type="match status" value="1"/>
</dbReference>
<dbReference type="OrthoDB" id="27601at2759"/>
<keyword evidence="7" id="KW-0808">Transferase</keyword>
<evidence type="ECO:0000259" key="6">
    <source>
        <dbReference type="Pfam" id="PF01702"/>
    </source>
</evidence>
<name>A0A2I0XDI0_9ASPA</name>
<feature type="binding site" evidence="5">
    <location>
        <position position="325"/>
    </location>
    <ligand>
        <name>Zn(2+)</name>
        <dbReference type="ChEBI" id="CHEBI:29105"/>
    </ligand>
</feature>
<dbReference type="InterPro" id="IPR002616">
    <property type="entry name" value="tRNA_ribo_trans-like"/>
</dbReference>
<dbReference type="Pfam" id="PF01702">
    <property type="entry name" value="TGT"/>
    <property type="match status" value="1"/>
</dbReference>
<evidence type="ECO:0000313" key="7">
    <source>
        <dbReference type="EMBL" id="PKU85978.1"/>
    </source>
</evidence>
<evidence type="ECO:0000256" key="2">
    <source>
        <dbReference type="ARBA" id="ARBA00022694"/>
    </source>
</evidence>
<keyword evidence="1 5" id="KW-0963">Cytoplasm</keyword>
<proteinExistence type="inferred from homology"/>
<keyword evidence="3 5" id="KW-0479">Metal-binding</keyword>
<dbReference type="FunFam" id="3.20.20.105:FF:000003">
    <property type="entry name" value="Queuine tRNA-ribosyltransferase accessory subunit 2"/>
    <property type="match status" value="1"/>
</dbReference>
<evidence type="ECO:0000256" key="5">
    <source>
        <dbReference type="HAMAP-Rule" id="MF_03043"/>
    </source>
</evidence>
<gene>
    <name evidence="7" type="ORF">MA16_Dca001809</name>
</gene>
<dbReference type="GO" id="GO:0005737">
    <property type="term" value="C:cytoplasm"/>
    <property type="evidence" value="ECO:0007669"/>
    <property type="project" value="UniProtKB-SubCell"/>
</dbReference>
<evidence type="ECO:0000313" key="8">
    <source>
        <dbReference type="Proteomes" id="UP000233837"/>
    </source>
</evidence>
<dbReference type="EMBL" id="KZ501954">
    <property type="protein sequence ID" value="PKU85978.1"/>
    <property type="molecule type" value="Genomic_DNA"/>
</dbReference>
<comment type="cofactor">
    <cofactor evidence="5">
        <name>Zn(2+)</name>
        <dbReference type="ChEBI" id="CHEBI:29105"/>
    </cofactor>
    <text evidence="5">Binds 1 zinc ion per subunit.</text>
</comment>
<accession>A0A2I0XDI0</accession>
<dbReference type="STRING" id="906689.A0A2I0XDI0"/>
<dbReference type="HAMAP" id="MF_03043">
    <property type="entry name" value="QTRT2"/>
    <property type="match status" value="1"/>
</dbReference>
<dbReference type="PANTHER" id="PTHR46064:SF1">
    <property type="entry name" value="QUEUINE TRNA-RIBOSYLTRANSFERASE ACCESSORY SUBUNIT 2"/>
    <property type="match status" value="1"/>
</dbReference>
<dbReference type="PANTHER" id="PTHR46064">
    <property type="entry name" value="QUEUINE TRNA-RIBOSYLTRANSFERASE ACCESSORY SUBUNIT 2"/>
    <property type="match status" value="1"/>
</dbReference>
<evidence type="ECO:0000256" key="3">
    <source>
        <dbReference type="ARBA" id="ARBA00022723"/>
    </source>
</evidence>
<organism evidence="7 8">
    <name type="scientific">Dendrobium catenatum</name>
    <dbReference type="NCBI Taxonomy" id="906689"/>
    <lineage>
        <taxon>Eukaryota</taxon>
        <taxon>Viridiplantae</taxon>
        <taxon>Streptophyta</taxon>
        <taxon>Embryophyta</taxon>
        <taxon>Tracheophyta</taxon>
        <taxon>Spermatophyta</taxon>
        <taxon>Magnoliopsida</taxon>
        <taxon>Liliopsida</taxon>
        <taxon>Asparagales</taxon>
        <taxon>Orchidaceae</taxon>
        <taxon>Epidendroideae</taxon>
        <taxon>Malaxideae</taxon>
        <taxon>Dendrobiinae</taxon>
        <taxon>Dendrobium</taxon>
    </lineage>
</organism>
<comment type="similarity">
    <text evidence="5">Belongs to the queuine tRNA-ribosyltransferase family. QTRT2 subfamily.</text>
</comment>
<dbReference type="GO" id="GO:0046872">
    <property type="term" value="F:metal ion binding"/>
    <property type="evidence" value="ECO:0007669"/>
    <property type="project" value="UniProtKB-KW"/>
</dbReference>
<comment type="subcellular location">
    <subcellularLocation>
        <location evidence="5">Cytoplasm</location>
    </subcellularLocation>
</comment>
<dbReference type="InterPro" id="IPR050852">
    <property type="entry name" value="Queuine_tRNA-ribosyltrfase"/>
</dbReference>
<evidence type="ECO:0000256" key="4">
    <source>
        <dbReference type="ARBA" id="ARBA00022833"/>
    </source>
</evidence>
<feature type="binding site" evidence="5">
    <location>
        <position position="327"/>
    </location>
    <ligand>
        <name>Zn(2+)</name>
        <dbReference type="ChEBI" id="CHEBI:29105"/>
    </ligand>
</feature>
<dbReference type="AlphaFoldDB" id="A0A2I0XDI0"/>
<dbReference type="NCBIfam" id="TIGR00449">
    <property type="entry name" value="tgt_general"/>
    <property type="match status" value="1"/>
</dbReference>
<dbReference type="GO" id="GO:0008479">
    <property type="term" value="F:tRNA-guanosine(34) queuine transglycosylase activity"/>
    <property type="evidence" value="ECO:0007669"/>
    <property type="project" value="UniProtKB-UniRule"/>
</dbReference>
<feature type="domain" description="tRNA-guanine(15) transglycosylase-like" evidence="6">
    <location>
        <begin position="14"/>
        <end position="388"/>
    </location>
</feature>
<comment type="subunit">
    <text evidence="5">Heterodimer of a catalytic subunit and an accessory subunit.</text>
</comment>
<sequence>MRFAVNHRCGGIGGARVGALFAGNSPISVETPALLLSTMKGLPAFLSRDLVANLPFPGPHPLHISPIDFIHGPTPSIISSIGGLHEMLALQNCVLVASPRDSIESLPESVAANKLGASFETPGGRRLVKPSDYMEIISSLKPDFWASLADEVPARVSEKRNKASVDRTVRWLDDCIALDKTGGSNIFGAIVGGASVEERKRCATEVAKKNVRGFYIGGFGLGESMEERPSLLNTVVDILPEEKPRQISGLALPEEVLQGVAAGIDLFDSTYIYHLTLGGLALVFPLDVLEGEIFSTQLHNFGDVTKINLRATVYRKDTSPLVDNCSCYTCQNHTRAYINHLLNVHEMLAQILLEIHNTHHYLGFFRSIREAIKIDKFDLFCKKFIEGRRAHLTSSQPCYDGKESPFLSIQTN</sequence>
<dbReference type="Gene3D" id="3.20.20.105">
    <property type="entry name" value="Queuine tRNA-ribosyltransferase-like"/>
    <property type="match status" value="1"/>
</dbReference>
<comment type="function">
    <text evidence="5">Non-catalytic subunit of the queuine tRNA-ribosyltransferase (TGT) that catalyzes the base-exchange of a guanine (G) residue with queuine (Q) at position 34 (anticodon wobble position) in tRNAs with GU(N) anticodons (tRNA-Asp, -Asn, -His and -Tyr), resulting in the hypermodified nucleoside queuosine (7-(((4,5-cis-dihydroxy-2-cyclopenten-1-yl)amino)methyl)-7-deazaguanosine).</text>
</comment>
<reference evidence="7 8" key="1">
    <citation type="journal article" date="2016" name="Sci. Rep.">
        <title>The Dendrobium catenatum Lindl. genome sequence provides insights into polysaccharide synthase, floral development and adaptive evolution.</title>
        <authorList>
            <person name="Zhang G.Q."/>
            <person name="Xu Q."/>
            <person name="Bian C."/>
            <person name="Tsai W.C."/>
            <person name="Yeh C.M."/>
            <person name="Liu K.W."/>
            <person name="Yoshida K."/>
            <person name="Zhang L.S."/>
            <person name="Chang S.B."/>
            <person name="Chen F."/>
            <person name="Shi Y."/>
            <person name="Su Y.Y."/>
            <person name="Zhang Y.Q."/>
            <person name="Chen L.J."/>
            <person name="Yin Y."/>
            <person name="Lin M."/>
            <person name="Huang H."/>
            <person name="Deng H."/>
            <person name="Wang Z.W."/>
            <person name="Zhu S.L."/>
            <person name="Zhao X."/>
            <person name="Deng C."/>
            <person name="Niu S.C."/>
            <person name="Huang J."/>
            <person name="Wang M."/>
            <person name="Liu G.H."/>
            <person name="Yang H.J."/>
            <person name="Xiao X.J."/>
            <person name="Hsiao Y.Y."/>
            <person name="Wu W.L."/>
            <person name="Chen Y.Y."/>
            <person name="Mitsuda N."/>
            <person name="Ohme-Takagi M."/>
            <person name="Luo Y.B."/>
            <person name="Van de Peer Y."/>
            <person name="Liu Z.J."/>
        </authorList>
    </citation>
    <scope>NUCLEOTIDE SEQUENCE [LARGE SCALE GENOMIC DNA]</scope>
    <source>
        <tissue evidence="7">The whole plant</tissue>
    </source>
</reference>
<dbReference type="InterPro" id="IPR028592">
    <property type="entry name" value="QTRTD1"/>
</dbReference>
<evidence type="ECO:0000256" key="1">
    <source>
        <dbReference type="ARBA" id="ARBA00022490"/>
    </source>
</evidence>
<reference evidence="7 8" key="2">
    <citation type="journal article" date="2017" name="Nature">
        <title>The Apostasia genome and the evolution of orchids.</title>
        <authorList>
            <person name="Zhang G.Q."/>
            <person name="Liu K.W."/>
            <person name="Li Z."/>
            <person name="Lohaus R."/>
            <person name="Hsiao Y.Y."/>
            <person name="Niu S.C."/>
            <person name="Wang J.Y."/>
            <person name="Lin Y.C."/>
            <person name="Xu Q."/>
            <person name="Chen L.J."/>
            <person name="Yoshida K."/>
            <person name="Fujiwara S."/>
            <person name="Wang Z.W."/>
            <person name="Zhang Y.Q."/>
            <person name="Mitsuda N."/>
            <person name="Wang M."/>
            <person name="Liu G.H."/>
            <person name="Pecoraro L."/>
            <person name="Huang H.X."/>
            <person name="Xiao X.J."/>
            <person name="Lin M."/>
            <person name="Wu X.Y."/>
            <person name="Wu W.L."/>
            <person name="Chen Y.Y."/>
            <person name="Chang S.B."/>
            <person name="Sakamoto S."/>
            <person name="Ohme-Takagi M."/>
            <person name="Yagi M."/>
            <person name="Zeng S.J."/>
            <person name="Shen C.Y."/>
            <person name="Yeh C.M."/>
            <person name="Luo Y.B."/>
            <person name="Tsai W.C."/>
            <person name="Van de Peer Y."/>
            <person name="Liu Z.J."/>
        </authorList>
    </citation>
    <scope>NUCLEOTIDE SEQUENCE [LARGE SCALE GENOMIC DNA]</scope>
    <source>
        <tissue evidence="7">The whole plant</tissue>
    </source>
</reference>
<keyword evidence="8" id="KW-1185">Reference proteome</keyword>
<feature type="binding site" evidence="5">
    <location>
        <position position="330"/>
    </location>
    <ligand>
        <name>Zn(2+)</name>
        <dbReference type="ChEBI" id="CHEBI:29105"/>
    </ligand>
</feature>
<dbReference type="InterPro" id="IPR036511">
    <property type="entry name" value="TGT-like_sf"/>
</dbReference>
<keyword evidence="2 5" id="KW-0819">tRNA processing</keyword>
<protein>
    <recommendedName>
        <fullName evidence="5">Queuine tRNA-ribosyltransferase accessory subunit 2</fullName>
    </recommendedName>
    <alternativeName>
        <fullName evidence="5">Queuine tRNA-ribosyltransferase domain-containing protein 1</fullName>
    </alternativeName>
</protein>
<dbReference type="Proteomes" id="UP000233837">
    <property type="component" value="Unassembled WGS sequence"/>
</dbReference>
<keyword evidence="4 5" id="KW-0862">Zinc</keyword>